<keyword evidence="6 10" id="KW-0378">Hydrolase</keyword>
<dbReference type="PROSITE" id="PS00136">
    <property type="entry name" value="SUBTILASE_ASP"/>
    <property type="match status" value="1"/>
</dbReference>
<feature type="active site" description="Charge relay system" evidence="10">
    <location>
        <position position="103"/>
    </location>
</feature>
<name>A0A7W7SRQ5_9ACTN</name>
<evidence type="ECO:0000256" key="12">
    <source>
        <dbReference type="SAM" id="SignalP"/>
    </source>
</evidence>
<keyword evidence="12" id="KW-0732">Signal</keyword>
<protein>
    <submittedName>
        <fullName evidence="14">Type VII secretion-associated serine protease mycosin</fullName>
    </submittedName>
</protein>
<evidence type="ECO:0000256" key="9">
    <source>
        <dbReference type="ARBA" id="ARBA00023136"/>
    </source>
</evidence>
<dbReference type="AlphaFoldDB" id="A0A7W7SRQ5"/>
<evidence type="ECO:0000256" key="11">
    <source>
        <dbReference type="SAM" id="Phobius"/>
    </source>
</evidence>
<evidence type="ECO:0000256" key="3">
    <source>
        <dbReference type="ARBA" id="ARBA00022475"/>
    </source>
</evidence>
<feature type="active site" description="Charge relay system" evidence="10">
    <location>
        <position position="66"/>
    </location>
</feature>
<evidence type="ECO:0000256" key="6">
    <source>
        <dbReference type="ARBA" id="ARBA00022801"/>
    </source>
</evidence>
<feature type="domain" description="Peptidase S8/S53" evidence="13">
    <location>
        <begin position="57"/>
        <end position="309"/>
    </location>
</feature>
<keyword evidence="3" id="KW-1003">Cell membrane</keyword>
<gene>
    <name evidence="14" type="ORF">FHR38_002203</name>
</gene>
<feature type="active site" description="Charge relay system" evidence="10">
    <location>
        <position position="261"/>
    </location>
</feature>
<keyword evidence="7 10" id="KW-0720">Serine protease</keyword>
<dbReference type="PRINTS" id="PR00723">
    <property type="entry name" value="SUBTILISIN"/>
</dbReference>
<dbReference type="NCBIfam" id="TIGR03921">
    <property type="entry name" value="T7SS_mycosin"/>
    <property type="match status" value="1"/>
</dbReference>
<dbReference type="InterPro" id="IPR015500">
    <property type="entry name" value="Peptidase_S8_subtilisin-rel"/>
</dbReference>
<reference evidence="14 15" key="1">
    <citation type="submission" date="2020-08" db="EMBL/GenBank/DDBJ databases">
        <title>Sequencing the genomes of 1000 actinobacteria strains.</title>
        <authorList>
            <person name="Klenk H.-P."/>
        </authorList>
    </citation>
    <scope>NUCLEOTIDE SEQUENCE [LARGE SCALE GENOMIC DNA]</scope>
    <source>
        <strain evidence="14 15">DSM 45886</strain>
    </source>
</reference>
<dbReference type="SUPFAM" id="SSF52743">
    <property type="entry name" value="Subtilisin-like"/>
    <property type="match status" value="1"/>
</dbReference>
<evidence type="ECO:0000256" key="5">
    <source>
        <dbReference type="ARBA" id="ARBA00022692"/>
    </source>
</evidence>
<comment type="similarity">
    <text evidence="2 10">Belongs to the peptidase S8 family.</text>
</comment>
<dbReference type="InterPro" id="IPR036852">
    <property type="entry name" value="Peptidase_S8/S53_dom_sf"/>
</dbReference>
<feature type="transmembrane region" description="Helical" evidence="11">
    <location>
        <begin position="355"/>
        <end position="382"/>
    </location>
</feature>
<dbReference type="InterPro" id="IPR023834">
    <property type="entry name" value="T7SS_pept_S8A_mycosin"/>
</dbReference>
<comment type="subcellular location">
    <subcellularLocation>
        <location evidence="1">Cell membrane</location>
        <topology evidence="1">Single-pass membrane protein</topology>
    </subcellularLocation>
</comment>
<keyword evidence="9 11" id="KW-0472">Membrane</keyword>
<evidence type="ECO:0000256" key="1">
    <source>
        <dbReference type="ARBA" id="ARBA00004162"/>
    </source>
</evidence>
<dbReference type="EMBL" id="JACHJW010000001">
    <property type="protein sequence ID" value="MBB4958470.1"/>
    <property type="molecule type" value="Genomic_DNA"/>
</dbReference>
<dbReference type="RefSeq" id="WP_184534556.1">
    <property type="nucleotide sequence ID" value="NZ_JACHJW010000001.1"/>
</dbReference>
<dbReference type="PROSITE" id="PS51892">
    <property type="entry name" value="SUBTILASE"/>
    <property type="match status" value="1"/>
</dbReference>
<dbReference type="PANTHER" id="PTHR43806:SF11">
    <property type="entry name" value="CEREVISIN-RELATED"/>
    <property type="match status" value="1"/>
</dbReference>
<evidence type="ECO:0000256" key="4">
    <source>
        <dbReference type="ARBA" id="ARBA00022670"/>
    </source>
</evidence>
<dbReference type="InterPro" id="IPR023827">
    <property type="entry name" value="Peptidase_S8_Asp-AS"/>
</dbReference>
<dbReference type="Proteomes" id="UP000578819">
    <property type="component" value="Unassembled WGS sequence"/>
</dbReference>
<dbReference type="GO" id="GO:0006508">
    <property type="term" value="P:proteolysis"/>
    <property type="evidence" value="ECO:0007669"/>
    <property type="project" value="UniProtKB-KW"/>
</dbReference>
<proteinExistence type="inferred from homology"/>
<evidence type="ECO:0000256" key="7">
    <source>
        <dbReference type="ARBA" id="ARBA00022825"/>
    </source>
</evidence>
<feature type="chain" id="PRO_5030852786" evidence="12">
    <location>
        <begin position="34"/>
        <end position="388"/>
    </location>
</feature>
<evidence type="ECO:0000313" key="14">
    <source>
        <dbReference type="EMBL" id="MBB4958470.1"/>
    </source>
</evidence>
<dbReference type="InterPro" id="IPR000209">
    <property type="entry name" value="Peptidase_S8/S53_dom"/>
</dbReference>
<keyword evidence="4 10" id="KW-0645">Protease</keyword>
<keyword evidence="8 11" id="KW-1133">Transmembrane helix</keyword>
<accession>A0A7W7SRQ5</accession>
<dbReference type="InterPro" id="IPR050131">
    <property type="entry name" value="Peptidase_S8_subtilisin-like"/>
</dbReference>
<evidence type="ECO:0000259" key="13">
    <source>
        <dbReference type="Pfam" id="PF00082"/>
    </source>
</evidence>
<dbReference type="GO" id="GO:0005886">
    <property type="term" value="C:plasma membrane"/>
    <property type="evidence" value="ECO:0007669"/>
    <property type="project" value="UniProtKB-SubCell"/>
</dbReference>
<keyword evidence="15" id="KW-1185">Reference proteome</keyword>
<dbReference type="PANTHER" id="PTHR43806">
    <property type="entry name" value="PEPTIDASE S8"/>
    <property type="match status" value="1"/>
</dbReference>
<organism evidence="14 15">
    <name type="scientific">Micromonospora polyrhachis</name>
    <dbReference type="NCBI Taxonomy" id="1282883"/>
    <lineage>
        <taxon>Bacteria</taxon>
        <taxon>Bacillati</taxon>
        <taxon>Actinomycetota</taxon>
        <taxon>Actinomycetes</taxon>
        <taxon>Micromonosporales</taxon>
        <taxon>Micromonosporaceae</taxon>
        <taxon>Micromonospora</taxon>
    </lineage>
</organism>
<evidence type="ECO:0000256" key="8">
    <source>
        <dbReference type="ARBA" id="ARBA00022989"/>
    </source>
</evidence>
<evidence type="ECO:0000256" key="2">
    <source>
        <dbReference type="ARBA" id="ARBA00011073"/>
    </source>
</evidence>
<keyword evidence="5 11" id="KW-0812">Transmembrane</keyword>
<dbReference type="GO" id="GO:0004252">
    <property type="term" value="F:serine-type endopeptidase activity"/>
    <property type="evidence" value="ECO:0007669"/>
    <property type="project" value="UniProtKB-UniRule"/>
</dbReference>
<feature type="signal peptide" evidence="12">
    <location>
        <begin position="1"/>
        <end position="33"/>
    </location>
</feature>
<evidence type="ECO:0000313" key="15">
    <source>
        <dbReference type="Proteomes" id="UP000578819"/>
    </source>
</evidence>
<dbReference type="Pfam" id="PF00082">
    <property type="entry name" value="Peptidase_S8"/>
    <property type="match status" value="1"/>
</dbReference>
<evidence type="ECO:0000256" key="10">
    <source>
        <dbReference type="PROSITE-ProRule" id="PRU01240"/>
    </source>
</evidence>
<sequence>MNRRPTRHRTSRVIVAAVAALATTFVAAPPAQADEIRDQQWHLGFLNIAEAHRITKGAGVTVAMVDTGVDAGHPDLIGSVLSGNDLTNAKGDLPDGRTDIDGHGTAMAGLIAAHGHGNGAGALGIAPQAKILPIRHGVTSRTGSDAEAAIRWATSQGVKVISLSLGAADDDVEMREVIQAAQRADIVVVAAAGNRPDDKKVIYPAAYPGVLAVGGVDRNGRHAEISVTGPEVVLAAPAVDIMTTGTRANGGNGYHLGRGTSDATAIVAGAVALVRAKYPHLKAPEVIHRLTATATDKGAPGRDDQYGYGIVNIVKALTADVPPLPEASLVPANPNPTFQVPGPAPNAIDGQNGQWPVGVIAAIGVGCLLLVGAVIAVAVLLLRRRSRT</sequence>
<comment type="caution">
    <text evidence="14">The sequence shown here is derived from an EMBL/GenBank/DDBJ whole genome shotgun (WGS) entry which is preliminary data.</text>
</comment>
<dbReference type="Gene3D" id="3.40.50.200">
    <property type="entry name" value="Peptidase S8/S53 domain"/>
    <property type="match status" value="1"/>
</dbReference>